<dbReference type="Pfam" id="PF01979">
    <property type="entry name" value="Amidohydro_1"/>
    <property type="match status" value="1"/>
</dbReference>
<dbReference type="InterPro" id="IPR057744">
    <property type="entry name" value="OTAase-like"/>
</dbReference>
<sequence length="422" mass="46169">MTKINYTNAAIYNHDKQDFETNHYVVVDTETGKIVNTGEGKPDGSVQFDETVDMKGKYVMPGIMNAHTHITSIPTYWWNDGKEDRHSDSREFNTMYAIRNMEDAINNGITYIRNVGAAYDIDIEVKKMQQKGMIKGPKVMTSGRAFTMTGGHGAGSGHEVDGVDEMIKGVRTAMKKGVDNIKLMVTGGVLKNGETPDDIQFNEDEVRAAVVEAHHKGKTVAAHVQGAEGVKEAARAGVDTVEHAFNIDDETIKIFKEHGTAVVPTMNAMYAIYKYGKDTVPEWARHKVVVNIKKHFASITKAAAAGIPIAMGTDAGTPYNGFESESAYEMQLYVEKASMTPAQAIDSATINCARAMHVDDEYGEIATGKYADFIAMDENPIDDISVIQREKDVYQNGVNVHRAIVDVNTGAGVTSEMEAVGR</sequence>
<proteinExistence type="predicted"/>
<dbReference type="Proteomes" id="UP000466388">
    <property type="component" value="Unassembled WGS sequence"/>
</dbReference>
<keyword evidence="2" id="KW-0378">Hydrolase</keyword>
<dbReference type="Gene3D" id="2.30.40.10">
    <property type="entry name" value="Urease, subunit C, domain 1"/>
    <property type="match status" value="1"/>
</dbReference>
<gene>
    <name evidence="2" type="ORF">GM612_10870</name>
</gene>
<evidence type="ECO:0000313" key="3">
    <source>
        <dbReference type="Proteomes" id="UP000466388"/>
    </source>
</evidence>
<dbReference type="GO" id="GO:0016810">
    <property type="term" value="F:hydrolase activity, acting on carbon-nitrogen (but not peptide) bonds"/>
    <property type="evidence" value="ECO:0007669"/>
    <property type="project" value="InterPro"/>
</dbReference>
<dbReference type="CDD" id="cd01299">
    <property type="entry name" value="Met_dep_hydrolase_A"/>
    <property type="match status" value="1"/>
</dbReference>
<protein>
    <submittedName>
        <fullName evidence="2">Amidohydrolase family protein</fullName>
    </submittedName>
</protein>
<dbReference type="PANTHER" id="PTHR43135">
    <property type="entry name" value="ALPHA-D-RIBOSE 1-METHYLPHOSPHONATE 5-TRIPHOSPHATE DIPHOSPHATASE"/>
    <property type="match status" value="1"/>
</dbReference>
<dbReference type="SUPFAM" id="SSF51338">
    <property type="entry name" value="Composite domain of metallo-dependent hydrolases"/>
    <property type="match status" value="1"/>
</dbReference>
<comment type="caution">
    <text evidence="2">The sequence shown here is derived from an EMBL/GenBank/DDBJ whole genome shotgun (WGS) entry which is preliminary data.</text>
</comment>
<dbReference type="EMBL" id="WNJO01000017">
    <property type="protein sequence ID" value="MTV83118.1"/>
    <property type="molecule type" value="Genomic_DNA"/>
</dbReference>
<reference evidence="2 3" key="1">
    <citation type="submission" date="2019-11" db="EMBL/GenBank/DDBJ databases">
        <title>Lactobacillus sp. nov. CRM56-3, isolated from fermented tea leaves.</title>
        <authorList>
            <person name="Phuengjayaem S."/>
            <person name="Tanasupawat S."/>
        </authorList>
    </citation>
    <scope>NUCLEOTIDE SEQUENCE [LARGE SCALE GENOMIC DNA]</scope>
    <source>
        <strain evidence="2 3">CRM56-3</strain>
    </source>
</reference>
<evidence type="ECO:0000259" key="1">
    <source>
        <dbReference type="Pfam" id="PF01979"/>
    </source>
</evidence>
<dbReference type="InterPro" id="IPR032466">
    <property type="entry name" value="Metal_Hydrolase"/>
</dbReference>
<dbReference type="PANTHER" id="PTHR43135:SF3">
    <property type="entry name" value="ALPHA-D-RIBOSE 1-METHYLPHOSPHONATE 5-TRIPHOSPHATE DIPHOSPHATASE"/>
    <property type="match status" value="1"/>
</dbReference>
<dbReference type="SUPFAM" id="SSF51556">
    <property type="entry name" value="Metallo-dependent hydrolases"/>
    <property type="match status" value="1"/>
</dbReference>
<organism evidence="2 3">
    <name type="scientific">Secundilactobacillus folii</name>
    <dbReference type="NCBI Taxonomy" id="2678357"/>
    <lineage>
        <taxon>Bacteria</taxon>
        <taxon>Bacillati</taxon>
        <taxon>Bacillota</taxon>
        <taxon>Bacilli</taxon>
        <taxon>Lactobacillales</taxon>
        <taxon>Lactobacillaceae</taxon>
        <taxon>Secundilactobacillus</taxon>
    </lineage>
</organism>
<dbReference type="Gene3D" id="3.20.20.140">
    <property type="entry name" value="Metal-dependent hydrolases"/>
    <property type="match status" value="1"/>
</dbReference>
<name>A0A7X2XWY6_9LACO</name>
<dbReference type="InterPro" id="IPR051781">
    <property type="entry name" value="Metallo-dep_Hydrolase"/>
</dbReference>
<evidence type="ECO:0000313" key="2">
    <source>
        <dbReference type="EMBL" id="MTV83118.1"/>
    </source>
</evidence>
<dbReference type="InterPro" id="IPR006680">
    <property type="entry name" value="Amidohydro-rel"/>
</dbReference>
<feature type="domain" description="Amidohydrolase-related" evidence="1">
    <location>
        <begin position="58"/>
        <end position="394"/>
    </location>
</feature>
<dbReference type="InterPro" id="IPR011059">
    <property type="entry name" value="Metal-dep_hydrolase_composite"/>
</dbReference>
<dbReference type="RefSeq" id="WP_155432378.1">
    <property type="nucleotide sequence ID" value="NZ_WNJO01000017.1"/>
</dbReference>
<dbReference type="AlphaFoldDB" id="A0A7X2XWY6"/>
<keyword evidence="3" id="KW-1185">Reference proteome</keyword>
<accession>A0A7X2XWY6</accession>